<dbReference type="Proteomes" id="UP001156706">
    <property type="component" value="Unassembled WGS sequence"/>
</dbReference>
<evidence type="ECO:0000256" key="2">
    <source>
        <dbReference type="ARBA" id="ARBA00022630"/>
    </source>
</evidence>
<dbReference type="InterPro" id="IPR016164">
    <property type="entry name" value="FAD-linked_Oxase-like_C"/>
</dbReference>
<evidence type="ECO:0000313" key="6">
    <source>
        <dbReference type="Proteomes" id="UP001156706"/>
    </source>
</evidence>
<evidence type="ECO:0000259" key="4">
    <source>
        <dbReference type="PROSITE" id="PS51387"/>
    </source>
</evidence>
<feature type="domain" description="FAD-binding PCMH-type" evidence="4">
    <location>
        <begin position="36"/>
        <end position="216"/>
    </location>
</feature>
<dbReference type="PROSITE" id="PS51387">
    <property type="entry name" value="FAD_PCMH"/>
    <property type="match status" value="1"/>
</dbReference>
<dbReference type="Gene3D" id="3.30.465.10">
    <property type="match status" value="1"/>
</dbReference>
<gene>
    <name evidence="5" type="ORF">GCM10007907_37310</name>
</gene>
<dbReference type="SUPFAM" id="SSF55103">
    <property type="entry name" value="FAD-linked oxidases, C-terminal domain"/>
    <property type="match status" value="1"/>
</dbReference>
<dbReference type="SUPFAM" id="SSF56176">
    <property type="entry name" value="FAD-binding/transporter-associated domain-like"/>
    <property type="match status" value="1"/>
</dbReference>
<evidence type="ECO:0000256" key="1">
    <source>
        <dbReference type="ARBA" id="ARBA00008000"/>
    </source>
</evidence>
<dbReference type="Gene3D" id="1.10.45.10">
    <property type="entry name" value="Vanillyl-alcohol Oxidase, Chain A, domain 4"/>
    <property type="match status" value="1"/>
</dbReference>
<dbReference type="EMBL" id="BSOG01000006">
    <property type="protein sequence ID" value="GLR14941.1"/>
    <property type="molecule type" value="Genomic_DNA"/>
</dbReference>
<dbReference type="InterPro" id="IPR004113">
    <property type="entry name" value="FAD-bd_oxidored_4_C"/>
</dbReference>
<evidence type="ECO:0000313" key="5">
    <source>
        <dbReference type="EMBL" id="GLR14941.1"/>
    </source>
</evidence>
<dbReference type="InterPro" id="IPR016167">
    <property type="entry name" value="FAD-bd_PCMH_sub1"/>
</dbReference>
<dbReference type="RefSeq" id="WP_284198011.1">
    <property type="nucleotide sequence ID" value="NZ_BSOG01000006.1"/>
</dbReference>
<dbReference type="Gene3D" id="3.30.43.10">
    <property type="entry name" value="Uridine Diphospho-n-acetylenolpyruvylglucosamine Reductase, domain 2"/>
    <property type="match status" value="1"/>
</dbReference>
<comment type="similarity">
    <text evidence="1">Belongs to the FAD-binding oxidoreductase/transferase type 4 family.</text>
</comment>
<dbReference type="Gene3D" id="3.30.70.2190">
    <property type="match status" value="1"/>
</dbReference>
<organism evidence="5 6">
    <name type="scientific">Chitinimonas prasina</name>
    <dbReference type="NCBI Taxonomy" id="1434937"/>
    <lineage>
        <taxon>Bacteria</taxon>
        <taxon>Pseudomonadati</taxon>
        <taxon>Pseudomonadota</taxon>
        <taxon>Betaproteobacteria</taxon>
        <taxon>Neisseriales</taxon>
        <taxon>Chitinibacteraceae</taxon>
        <taxon>Chitinimonas</taxon>
    </lineage>
</organism>
<dbReference type="Pfam" id="PF02913">
    <property type="entry name" value="FAD-oxidase_C"/>
    <property type="match status" value="1"/>
</dbReference>
<protein>
    <submittedName>
        <fullName evidence="5">Oxidoreductase</fullName>
    </submittedName>
</protein>
<evidence type="ECO:0000256" key="3">
    <source>
        <dbReference type="ARBA" id="ARBA00022827"/>
    </source>
</evidence>
<comment type="caution">
    <text evidence="5">The sequence shown here is derived from an EMBL/GenBank/DDBJ whole genome shotgun (WGS) entry which is preliminary data.</text>
</comment>
<dbReference type="Pfam" id="PF01565">
    <property type="entry name" value="FAD_binding_4"/>
    <property type="match status" value="1"/>
</dbReference>
<keyword evidence="3" id="KW-0274">FAD</keyword>
<keyword evidence="6" id="KW-1185">Reference proteome</keyword>
<dbReference type="InterPro" id="IPR051264">
    <property type="entry name" value="FAD-oxidored/transferase_4"/>
</dbReference>
<dbReference type="InterPro" id="IPR036318">
    <property type="entry name" value="FAD-bd_PCMH-like_sf"/>
</dbReference>
<proteinExistence type="inferred from homology"/>
<dbReference type="InterPro" id="IPR016171">
    <property type="entry name" value="Vanillyl_alc_oxidase_C-sub2"/>
</dbReference>
<dbReference type="PANTHER" id="PTHR43716:SF2">
    <property type="entry name" value="BLL6224 PROTEIN"/>
    <property type="match status" value="1"/>
</dbReference>
<dbReference type="Gene3D" id="3.30.70.2740">
    <property type="match status" value="1"/>
</dbReference>
<reference evidence="6" key="1">
    <citation type="journal article" date="2019" name="Int. J. Syst. Evol. Microbiol.">
        <title>The Global Catalogue of Microorganisms (GCM) 10K type strain sequencing project: providing services to taxonomists for standard genome sequencing and annotation.</title>
        <authorList>
            <consortium name="The Broad Institute Genomics Platform"/>
            <consortium name="The Broad Institute Genome Sequencing Center for Infectious Disease"/>
            <person name="Wu L."/>
            <person name="Ma J."/>
        </authorList>
    </citation>
    <scope>NUCLEOTIDE SEQUENCE [LARGE SCALE GENOMIC DNA]</scope>
    <source>
        <strain evidence="6">NBRC 110044</strain>
    </source>
</reference>
<accession>A0ABQ5YNM7</accession>
<sequence length="461" mass="49144">MNHPLLVELASLLPPANLVLNADRLAPRLLDARKRLRGQTLGMALPSSVEEAAMIITRCWAHGVSIVPQGGNTSLVGGATPMSETSLLLGCDRLKRIRQIDPCGYTLTAEAGCVLDDIRDAAQTEARLFPLWLGSSGSACLGGLIGTNAGGLQVQRYGNTRELVLGIEAVLPDGQIFRGLHPLRKRNAGYDLKQLFIGAEGTLGFVTAATLRLFPQERGQAVAMVALDHAEQVLALFDQTKAAVGEVLTAFEMMDSEAMILMARHFPTLQQPFAAPPPYSVLIALSGSESDGVLAERLMELLLASGGENAVLAQDGSQAKALWALREHIPAAQTRQGPSIKHDLALPISAIPAFIAEAASLLKQWLPQVRPVVFGHVGDGNLHYNLGLLPEAETGQIEAEANGLLFDLVAHYGGDISAEHGIGRLRIAAADAHHDPVERALMRQVKAMLDPTGLFNPGVLF</sequence>
<dbReference type="PANTHER" id="PTHR43716">
    <property type="entry name" value="D-2-HYDROXYGLUTARATE DEHYDROGENASE, MITOCHONDRIAL"/>
    <property type="match status" value="1"/>
</dbReference>
<dbReference type="InterPro" id="IPR016166">
    <property type="entry name" value="FAD-bd_PCMH"/>
</dbReference>
<name>A0ABQ5YNM7_9NEIS</name>
<keyword evidence="2" id="KW-0285">Flavoprotein</keyword>
<dbReference type="InterPro" id="IPR016169">
    <property type="entry name" value="FAD-bd_PCMH_sub2"/>
</dbReference>
<dbReference type="InterPro" id="IPR006094">
    <property type="entry name" value="Oxid_FAD_bind_N"/>
</dbReference>